<proteinExistence type="predicted"/>
<keyword evidence="2" id="KW-1185">Reference proteome</keyword>
<evidence type="ECO:0000313" key="1">
    <source>
        <dbReference type="EMBL" id="KAL3097823.1"/>
    </source>
</evidence>
<organism evidence="1 2">
    <name type="scientific">Heterodera schachtii</name>
    <name type="common">Sugarbeet cyst nematode worm</name>
    <name type="synonym">Tylenchus schachtii</name>
    <dbReference type="NCBI Taxonomy" id="97005"/>
    <lineage>
        <taxon>Eukaryota</taxon>
        <taxon>Metazoa</taxon>
        <taxon>Ecdysozoa</taxon>
        <taxon>Nematoda</taxon>
        <taxon>Chromadorea</taxon>
        <taxon>Rhabditida</taxon>
        <taxon>Tylenchina</taxon>
        <taxon>Tylenchomorpha</taxon>
        <taxon>Tylenchoidea</taxon>
        <taxon>Heteroderidae</taxon>
        <taxon>Heteroderinae</taxon>
        <taxon>Heterodera</taxon>
    </lineage>
</organism>
<sequence>MYSKQFREIIGCRLRHSLIISLCAQSAAPVSPQHRCILRLAVNPPWHRNGWHRNVGEMRLCLAVFIAVSALSLGRWIEAGVVEDVKDYVDAFSEISAPAATIGEQLRKISARVSKLVQLGGPVGSLAALAMQKALEPESDEMVALKLLHSTMVKRFDGLDRRVEHLGNRLVQHMALVEYDQTITHPIDIISRVYKKVIDPDRNRQTYRQQFIHFCTYNYSPHNSLIWLNERVNLGCVLPTQEEATVYVQAQQVFAFVDKNASKFELLSPERYSDFRLRIISAVSMAKNIALLNSINQKMHGKSINALENAIIEMRHSVTQLSVGGIMPDYERTNNPRRCILNEITTANEDVREALFEMILMIELDALKLVSIGTLCANVSHSGDKKETLDELSELGTFGINITTSMRLYSEKKLATAWPTLMLHYAERTYGSLKSPGIDANTSRAIKFAMDQRGPFKAHQAYSYVYGNADRIREIMRDICYEEELSLPECLNRIKREFPALRAFATYRSLLFLHTRGIRKSDATIPTAVTSFTTAGGTQTTQLVKLFHNPGITSMAHFYKLFFFLIAALFPILLFDSVHFSIGIENVWPPNHAAINEQRKHIDVDTSWTGKEQKTQQIGLDASDKERAVVDLLTERKQLAASAHGNVAAAETSDGKRAQVQRFGDKGGIAQVEGHSAQLKTKENADGRHALLKADGKYELDTMAKGSLNETKDTEFEAHNDRFDFGLNPAAQDKTQGHGTLSFADKEKAKSGTYEYAIVHKSKGRVEAQLSAKEAAKRNDLATSLFGRRAEKYYCTAETPGISQCYDAQGKSAGKVVADKNGNTVVYNDRDVPIGKGSVRKVGERSYEAVISKNLFITRLKDARRGPCCRELTGEECTEPIKLANPQFSHPSQRDDNGTTRLTWPDCFDMSIDVTLPPTVHINRLAMKLDVHIQPIGKLRCMDIATCGRECYYCDWCKESRKLKLLENTDGNLCRATDERTYKLTTKLCPPPEDPNFTLCSTFTKSVWQKDYWQKQGAIDVWMKFFERAPNRAEMEKEFFSQLDNPLLGKAFKLAIIGEWLAANSLDQGSYTPTNSELLEFWVSKRVPDRLLACEHGVVDYEIEGSKVKTNVLFEAATTAGNLPNIFKDKKCAAFEKLQEERFKQEVHEFKQRGGGGGIFGGIGNLFRSGGR</sequence>
<comment type="caution">
    <text evidence="1">The sequence shown here is derived from an EMBL/GenBank/DDBJ whole genome shotgun (WGS) entry which is preliminary data.</text>
</comment>
<evidence type="ECO:0000313" key="2">
    <source>
        <dbReference type="Proteomes" id="UP001620645"/>
    </source>
</evidence>
<name>A0ABD2K540_HETSC</name>
<protein>
    <submittedName>
        <fullName evidence="1">Uncharacterized protein</fullName>
    </submittedName>
</protein>
<reference evidence="1 2" key="1">
    <citation type="submission" date="2024-10" db="EMBL/GenBank/DDBJ databases">
        <authorList>
            <person name="Kim D."/>
        </authorList>
    </citation>
    <scope>NUCLEOTIDE SEQUENCE [LARGE SCALE GENOMIC DNA]</scope>
    <source>
        <strain evidence="1">Taebaek</strain>
    </source>
</reference>
<gene>
    <name evidence="1" type="ORF">niasHS_000558</name>
</gene>
<dbReference type="EMBL" id="JBICCN010000053">
    <property type="protein sequence ID" value="KAL3097823.1"/>
    <property type="molecule type" value="Genomic_DNA"/>
</dbReference>
<accession>A0ABD2K540</accession>
<dbReference type="AlphaFoldDB" id="A0ABD2K540"/>
<dbReference type="Proteomes" id="UP001620645">
    <property type="component" value="Unassembled WGS sequence"/>
</dbReference>